<evidence type="ECO:0000256" key="1">
    <source>
        <dbReference type="SAM" id="Phobius"/>
    </source>
</evidence>
<dbReference type="RefSeq" id="WP_354364843.1">
    <property type="nucleotide sequence ID" value="NZ_JBEPLO010000009.1"/>
</dbReference>
<keyword evidence="1" id="KW-1133">Transmembrane helix</keyword>
<sequence length="138" mass="15615">MLAVVFAPRVWASEPSAGYENDLVLRADRLEQEDQKNKSQASRLSGLFDPVEGQKIKSYQEKALEERDHMVDQLFQEEVPAVESLDKDALFAETSNKIVYQQAGQTQEEGRFALVFYGILATVVLGSFIYICYLFLKG</sequence>
<evidence type="ECO:0000313" key="3">
    <source>
        <dbReference type="Proteomes" id="UP001549122"/>
    </source>
</evidence>
<keyword evidence="1" id="KW-0812">Transmembrane</keyword>
<keyword evidence="1" id="KW-0472">Membrane</keyword>
<gene>
    <name evidence="2" type="ORF">ABID29_001013</name>
</gene>
<organism evidence="2 3">
    <name type="scientific">Streptococcus rupicaprae</name>
    <dbReference type="NCBI Taxonomy" id="759619"/>
    <lineage>
        <taxon>Bacteria</taxon>
        <taxon>Bacillati</taxon>
        <taxon>Bacillota</taxon>
        <taxon>Bacilli</taxon>
        <taxon>Lactobacillales</taxon>
        <taxon>Streptococcaceae</taxon>
        <taxon>Streptococcus</taxon>
    </lineage>
</organism>
<feature type="transmembrane region" description="Helical" evidence="1">
    <location>
        <begin position="114"/>
        <end position="136"/>
    </location>
</feature>
<proteinExistence type="predicted"/>
<keyword evidence="3" id="KW-1185">Reference proteome</keyword>
<evidence type="ECO:0008006" key="4">
    <source>
        <dbReference type="Google" id="ProtNLM"/>
    </source>
</evidence>
<name>A0ABV2FH72_9STRE</name>
<comment type="caution">
    <text evidence="2">The sequence shown here is derived from an EMBL/GenBank/DDBJ whole genome shotgun (WGS) entry which is preliminary data.</text>
</comment>
<dbReference type="EMBL" id="JBEPLO010000009">
    <property type="protein sequence ID" value="MET3557901.1"/>
    <property type="molecule type" value="Genomic_DNA"/>
</dbReference>
<accession>A0ABV2FH72</accession>
<reference evidence="2 3" key="1">
    <citation type="submission" date="2024-06" db="EMBL/GenBank/DDBJ databases">
        <title>Genomic Encyclopedia of Type Strains, Phase IV (KMG-IV): sequencing the most valuable type-strain genomes for metagenomic binning, comparative biology and taxonomic classification.</title>
        <authorList>
            <person name="Goeker M."/>
        </authorList>
    </citation>
    <scope>NUCLEOTIDE SEQUENCE [LARGE SCALE GENOMIC DNA]</scope>
    <source>
        <strain evidence="2 3">DSM 28303</strain>
    </source>
</reference>
<dbReference type="Proteomes" id="UP001549122">
    <property type="component" value="Unassembled WGS sequence"/>
</dbReference>
<protein>
    <recommendedName>
        <fullName evidence="4">ESAT-6 secretion machinery protein EssA</fullName>
    </recommendedName>
</protein>
<evidence type="ECO:0000313" key="2">
    <source>
        <dbReference type="EMBL" id="MET3557901.1"/>
    </source>
</evidence>